<dbReference type="Gene3D" id="3.30.930.30">
    <property type="match status" value="1"/>
</dbReference>
<dbReference type="Pfam" id="PF03432">
    <property type="entry name" value="Relaxase"/>
    <property type="match status" value="1"/>
</dbReference>
<feature type="domain" description="MobA/VirD2-like nuclease" evidence="1">
    <location>
        <begin position="24"/>
        <end position="144"/>
    </location>
</feature>
<organism evidence="2 3">
    <name type="scientific">Hominisplanchenecus faecis</name>
    <dbReference type="NCBI Taxonomy" id="2885351"/>
    <lineage>
        <taxon>Bacteria</taxon>
        <taxon>Bacillati</taxon>
        <taxon>Bacillota</taxon>
        <taxon>Clostridia</taxon>
        <taxon>Lachnospirales</taxon>
        <taxon>Lachnospiraceae</taxon>
        <taxon>Hominisplanchenecus</taxon>
    </lineage>
</organism>
<protein>
    <submittedName>
        <fullName evidence="2">Relaxase/mobilization nuclease domain-containing protein</fullName>
    </submittedName>
</protein>
<comment type="caution">
    <text evidence="2">The sequence shown here is derived from an EMBL/GenBank/DDBJ whole genome shotgun (WGS) entry which is preliminary data.</text>
</comment>
<gene>
    <name evidence="2" type="ORF">LKD42_11545</name>
</gene>
<evidence type="ECO:0000313" key="2">
    <source>
        <dbReference type="EMBL" id="MCC2149878.1"/>
    </source>
</evidence>
<evidence type="ECO:0000313" key="3">
    <source>
        <dbReference type="Proteomes" id="UP001299235"/>
    </source>
</evidence>
<keyword evidence="3" id="KW-1185">Reference proteome</keyword>
<dbReference type="Proteomes" id="UP001299235">
    <property type="component" value="Unassembled WGS sequence"/>
</dbReference>
<sequence length="171" mass="19851">METIMKMLKDRYEKDKDIQELTQYIAGEGTNKEKEEVFYIGSKGLDQEHDKAAKQIIKMQRALKKNNGRRMYHMIISFNTSTKNLLKVKAVSKAVAKVIYEEGYLVYYGIHTSTDNLHIHFAIDSVNYLSGKKWHKSRSEFMSFRNKVLDCSCSVLASRNFLGSDEYSAWN</sequence>
<dbReference type="InterPro" id="IPR005094">
    <property type="entry name" value="Endonuclease_MobA/VirD2"/>
</dbReference>
<accession>A0ABS8EY16</accession>
<reference evidence="2 3" key="1">
    <citation type="submission" date="2021-10" db="EMBL/GenBank/DDBJ databases">
        <title>Anaerobic single-cell dispensing facilitates the cultivation of human gut bacteria.</title>
        <authorList>
            <person name="Afrizal A."/>
        </authorList>
    </citation>
    <scope>NUCLEOTIDE SEQUENCE [LARGE SCALE GENOMIC DNA]</scope>
    <source>
        <strain evidence="2 3">CLA-AA-H246</strain>
    </source>
</reference>
<dbReference type="RefSeq" id="WP_248835784.1">
    <property type="nucleotide sequence ID" value="NZ_JAJEQE010000045.1"/>
</dbReference>
<evidence type="ECO:0000259" key="1">
    <source>
        <dbReference type="Pfam" id="PF03432"/>
    </source>
</evidence>
<dbReference type="EMBL" id="JAJEQE010000045">
    <property type="protein sequence ID" value="MCC2149878.1"/>
    <property type="molecule type" value="Genomic_DNA"/>
</dbReference>
<proteinExistence type="predicted"/>
<name>A0ABS8EY16_9FIRM</name>